<dbReference type="KEGG" id="mng:MNEG_16310"/>
<feature type="chain" id="PRO_5002263872" evidence="2">
    <location>
        <begin position="24"/>
        <end position="322"/>
    </location>
</feature>
<dbReference type="EMBL" id="KK106443">
    <property type="protein sequence ID" value="KIY91654.1"/>
    <property type="molecule type" value="Genomic_DNA"/>
</dbReference>
<accession>A0A0D2LI27</accession>
<name>A0A0D2LI27_9CHLO</name>
<dbReference type="AlphaFoldDB" id="A0A0D2LI27"/>
<protein>
    <submittedName>
        <fullName evidence="3">Uncharacterized protein</fullName>
    </submittedName>
</protein>
<evidence type="ECO:0000313" key="3">
    <source>
        <dbReference type="EMBL" id="KIY91654.1"/>
    </source>
</evidence>
<dbReference type="GeneID" id="25734057"/>
<sequence length="322" mass="30679">MGLYGRAAALACGAAGAVLAAAAEGPGRAEGGAADAASAVVAAGVLPALESLFRRVPAAAPAHAAAAELLAALLPPYVSSLSRGPAPAEGDAPPPGARAVASVLTTLKKFLTRCCSLPDPDVDLAGAVGVHACALLSRLLDAAAGGGAAGAGPLAAFAAAQLLPGTQALATTFLKSGKAAHPLPAAAAAALAQALVLHARAPALGLMPVALAHGGLGFCAAAAAAAAAAPGPAGAAPEAPLAGALLSVAEELMDSRLPLELQRLLDRMQRRLDGEEGAGAALDSLSLGGASPRSFVGSAGSGGGAAAAMRFGKAQQTATPRK</sequence>
<organism evidence="3 4">
    <name type="scientific">Monoraphidium neglectum</name>
    <dbReference type="NCBI Taxonomy" id="145388"/>
    <lineage>
        <taxon>Eukaryota</taxon>
        <taxon>Viridiplantae</taxon>
        <taxon>Chlorophyta</taxon>
        <taxon>core chlorophytes</taxon>
        <taxon>Chlorophyceae</taxon>
        <taxon>CS clade</taxon>
        <taxon>Sphaeropleales</taxon>
        <taxon>Selenastraceae</taxon>
        <taxon>Monoraphidium</taxon>
    </lineage>
</organism>
<dbReference type="Proteomes" id="UP000054498">
    <property type="component" value="Unassembled WGS sequence"/>
</dbReference>
<reference evidence="3 4" key="1">
    <citation type="journal article" date="2013" name="BMC Genomics">
        <title>Reconstruction of the lipid metabolism for the microalga Monoraphidium neglectum from its genome sequence reveals characteristics suitable for biofuel production.</title>
        <authorList>
            <person name="Bogen C."/>
            <person name="Al-Dilaimi A."/>
            <person name="Albersmeier A."/>
            <person name="Wichmann J."/>
            <person name="Grundmann M."/>
            <person name="Rupp O."/>
            <person name="Lauersen K.J."/>
            <person name="Blifernez-Klassen O."/>
            <person name="Kalinowski J."/>
            <person name="Goesmann A."/>
            <person name="Mussgnug J.H."/>
            <person name="Kruse O."/>
        </authorList>
    </citation>
    <scope>NUCLEOTIDE SEQUENCE [LARGE SCALE GENOMIC DNA]</scope>
    <source>
        <strain evidence="3 4">SAG 48.87</strain>
    </source>
</reference>
<feature type="signal peptide" evidence="2">
    <location>
        <begin position="1"/>
        <end position="23"/>
    </location>
</feature>
<keyword evidence="2" id="KW-0732">Signal</keyword>
<gene>
    <name evidence="3" type="ORF">MNEG_16310</name>
</gene>
<dbReference type="RefSeq" id="XP_013890674.1">
    <property type="nucleotide sequence ID" value="XM_014035220.1"/>
</dbReference>
<proteinExistence type="predicted"/>
<evidence type="ECO:0000256" key="2">
    <source>
        <dbReference type="SAM" id="SignalP"/>
    </source>
</evidence>
<feature type="region of interest" description="Disordered" evidence="1">
    <location>
        <begin position="297"/>
        <end position="322"/>
    </location>
</feature>
<evidence type="ECO:0000313" key="4">
    <source>
        <dbReference type="Proteomes" id="UP000054498"/>
    </source>
</evidence>
<keyword evidence="4" id="KW-1185">Reference proteome</keyword>
<evidence type="ECO:0000256" key="1">
    <source>
        <dbReference type="SAM" id="MobiDB-lite"/>
    </source>
</evidence>